<name>A0A412P8J3_9BACE</name>
<dbReference type="Pfam" id="PF24406">
    <property type="entry name" value="nSTAND_NTPase4"/>
    <property type="match status" value="1"/>
</dbReference>
<dbReference type="InterPro" id="IPR027417">
    <property type="entry name" value="P-loop_NTPase"/>
</dbReference>
<dbReference type="Gene3D" id="3.40.50.300">
    <property type="entry name" value="P-loop containing nucleotide triphosphate hydrolases"/>
    <property type="match status" value="1"/>
</dbReference>
<feature type="domain" description="Calcineurin-like phosphoesterase" evidence="2">
    <location>
        <begin position="12"/>
        <end position="259"/>
    </location>
</feature>
<evidence type="ECO:0000313" key="7">
    <source>
        <dbReference type="Proteomes" id="UP000291191"/>
    </source>
</evidence>
<evidence type="ECO:0000313" key="4">
    <source>
        <dbReference type="EMBL" id="RGT51467.1"/>
    </source>
</evidence>
<evidence type="ECO:0000256" key="1">
    <source>
        <dbReference type="SAM" id="MobiDB-lite"/>
    </source>
</evidence>
<feature type="region of interest" description="Disordered" evidence="1">
    <location>
        <begin position="815"/>
        <end position="835"/>
    </location>
</feature>
<evidence type="ECO:0000259" key="2">
    <source>
        <dbReference type="Pfam" id="PF00149"/>
    </source>
</evidence>
<comment type="caution">
    <text evidence="5">The sequence shown here is derived from an EMBL/GenBank/DDBJ whole genome shotgun (WGS) entry which is preliminary data.</text>
</comment>
<keyword evidence="7" id="KW-1185">Reference proteome</keyword>
<organism evidence="5 7">
    <name type="scientific">Bacteroides intestinalis</name>
    <dbReference type="NCBI Taxonomy" id="329854"/>
    <lineage>
        <taxon>Bacteria</taxon>
        <taxon>Pseudomonadati</taxon>
        <taxon>Bacteroidota</taxon>
        <taxon>Bacteroidia</taxon>
        <taxon>Bacteroidales</taxon>
        <taxon>Bacteroidaceae</taxon>
        <taxon>Bacteroides</taxon>
    </lineage>
</organism>
<dbReference type="Gene3D" id="3.60.21.10">
    <property type="match status" value="1"/>
</dbReference>
<accession>A0A412P8J3</accession>
<dbReference type="EMBL" id="RCXO01000010">
    <property type="protein sequence ID" value="RYT80605.1"/>
    <property type="molecule type" value="Genomic_DNA"/>
</dbReference>
<dbReference type="AlphaFoldDB" id="A0A412P8J3"/>
<dbReference type="EMBL" id="QRWT01000011">
    <property type="protein sequence ID" value="RGT51467.1"/>
    <property type="molecule type" value="Genomic_DNA"/>
</dbReference>
<protein>
    <submittedName>
        <fullName evidence="5">Uncharacterized protein</fullName>
    </submittedName>
</protein>
<dbReference type="OrthoDB" id="651281at2"/>
<reference evidence="5 7" key="2">
    <citation type="journal article" date="2019" name="Science, e1252229">
        <title>Invertible promoters mediate bacterial phase variation, antibiotic resistance, and host adaptation in the gut.</title>
        <authorList>
            <person name="Jiang X."/>
            <person name="Hall A.B."/>
            <person name="Arthur T.D."/>
            <person name="Plichta D.R."/>
            <person name="Covington C.T."/>
            <person name="Poyet M."/>
            <person name="Crothers J."/>
            <person name="Moses P.L."/>
            <person name="Tolonen A.C."/>
            <person name="Vlamakis H."/>
            <person name="Alm E.J."/>
            <person name="Xavier R.J."/>
        </authorList>
    </citation>
    <scope>NUCLEOTIDE SEQUENCE [LARGE SCALE GENOMIC DNA]</scope>
    <source>
        <strain evidence="7">bf_0095</strain>
        <strain evidence="5">Bf_0095</strain>
    </source>
</reference>
<sequence>MYICMKEKNKIMRIIHISDYHLDKKSANDSATIASMLSETLKSINNEKKIDLILYSGDMINTGGSSYDSIGTAFKGFELIFIDKILKTLNLPKNNFLFTIGNHDIDRNADSKYVEMGLSQTLTTEEEVISFYESKSEEGIKRVLPYKLFEKKFYNKVFSENDYYQSNYESCYKLYIDGLKIGVACLNSAWRCYDSEKDKGRILIGERQITNSYNFLKDCDVKIAISHHHYGWLAEFENTIIDKLLNIHFDIYFCGHTHSNQAEYCIKPDGKLFTFVAPGVLSKNKLTALNDYKNGFSLIDYNLEEAKATSTFYIQEYSSNFRINKEIGKNGVWEINIPVGEEAQKKMQMQCVILDIKEELSLLNEHLLSYNTASQAPKSLSEIFVMPNIVKRKDDIESDEKEDAKETPIKNLAEIISSKNNFVIFGTKEAGKTVLLDKILYDILNVVTGANLIPVLLDFNSIENDITINIRKYWKKNTNETNDLLLNDNIVLLIDNINFEIENINQIQNLSNFLKKFPKTRFIATSLQLYENNFSITPEQQSLLQFERLELKQFKAKQIKTLIQKWFPNSPQYETPKKMNTLINAFMSLNLPRTPFAVSMFLWIIERQQTYRPQNNATLIEKFIEEILDKKNIKGILRDTFDYENKIWLLAEIAHKMLISDQPNYSLPCSDIIKITERHLALRKFPKSYSARKIINGILNLGVFVEEDSVIRFRFNCFFEYFLVKKMETDPEFKKEVLDENNYLKYCNEINYYTGLHRGEAEILKNVVDRLEFDYITINDIVFSKVKSIDDFFHIDKSIVEQIKSEELFELLPDKKTEEESEKESDTKLEHSSDKKEGIIKKKHTNKFIAFGQLMLLAMNVLKNSEEIHEENLKADSYTRILKNSISYVVLYKMICEEIINHFEEFPKERVEEFKFVLRFLPVIHQNLISDNLGTYKLAEVIKEKIEADKVSGNKAVISEFEKFLSVYLYCDIKGDGYKAIMGDFIKNINKTYIADSCFFKLLAYYYSSTTPSDDNSIVNLLADLYIKVNANKNSNKRINKSALIQKFKKEKAELE</sequence>
<proteinExistence type="predicted"/>
<dbReference type="PANTHER" id="PTHR30337:SF0">
    <property type="entry name" value="NUCLEASE SBCCD SUBUNIT D"/>
    <property type="match status" value="1"/>
</dbReference>
<reference evidence="4 6" key="1">
    <citation type="submission" date="2018-08" db="EMBL/GenBank/DDBJ databases">
        <title>A genome reference for cultivated species of the human gut microbiota.</title>
        <authorList>
            <person name="Zou Y."/>
            <person name="Xue W."/>
            <person name="Luo G."/>
        </authorList>
    </citation>
    <scope>NUCLEOTIDE SEQUENCE [LARGE SCALE GENOMIC DNA]</scope>
    <source>
        <strain evidence="4 6">AF19-10AC</strain>
    </source>
</reference>
<dbReference type="InterPro" id="IPR004843">
    <property type="entry name" value="Calcineurin-like_PHP"/>
</dbReference>
<gene>
    <name evidence="4" type="ORF">DWX27_12250</name>
    <name evidence="5" type="ORF">EAJ06_09280</name>
</gene>
<dbReference type="Proteomes" id="UP000291191">
    <property type="component" value="Unassembled WGS sequence"/>
</dbReference>
<dbReference type="InterPro" id="IPR029052">
    <property type="entry name" value="Metallo-depent_PP-like"/>
</dbReference>
<dbReference type="Pfam" id="PF00149">
    <property type="entry name" value="Metallophos"/>
    <property type="match status" value="1"/>
</dbReference>
<dbReference type="PANTHER" id="PTHR30337">
    <property type="entry name" value="COMPONENT OF ATP-DEPENDENT DSDNA EXONUCLEASE"/>
    <property type="match status" value="1"/>
</dbReference>
<feature type="domain" description="STAND NTPase 4 small alpha/beta" evidence="3">
    <location>
        <begin position="665"/>
        <end position="723"/>
    </location>
</feature>
<dbReference type="GO" id="GO:0016787">
    <property type="term" value="F:hydrolase activity"/>
    <property type="evidence" value="ECO:0007669"/>
    <property type="project" value="InterPro"/>
</dbReference>
<dbReference type="InterPro" id="IPR057123">
    <property type="entry name" value="STAND_NTPase4_dom"/>
</dbReference>
<evidence type="ECO:0000259" key="3">
    <source>
        <dbReference type="Pfam" id="PF24406"/>
    </source>
</evidence>
<dbReference type="SUPFAM" id="SSF56300">
    <property type="entry name" value="Metallo-dependent phosphatases"/>
    <property type="match status" value="1"/>
</dbReference>
<dbReference type="Proteomes" id="UP000284772">
    <property type="component" value="Unassembled WGS sequence"/>
</dbReference>
<evidence type="ECO:0000313" key="5">
    <source>
        <dbReference type="EMBL" id="RYT80605.1"/>
    </source>
</evidence>
<dbReference type="SUPFAM" id="SSF52540">
    <property type="entry name" value="P-loop containing nucleoside triphosphate hydrolases"/>
    <property type="match status" value="1"/>
</dbReference>
<dbReference type="InterPro" id="IPR050535">
    <property type="entry name" value="DNA_Repair-Maintenance_Comp"/>
</dbReference>
<evidence type="ECO:0000313" key="6">
    <source>
        <dbReference type="Proteomes" id="UP000284772"/>
    </source>
</evidence>